<keyword evidence="5" id="KW-1185">Reference proteome</keyword>
<feature type="chain" id="PRO_5013251646" evidence="2">
    <location>
        <begin position="34"/>
        <end position="509"/>
    </location>
</feature>
<dbReference type="Gene3D" id="2.40.160.100">
    <property type="match status" value="1"/>
</dbReference>
<dbReference type="EMBL" id="MWPQ01000025">
    <property type="protein sequence ID" value="OPH83715.1"/>
    <property type="molecule type" value="Genomic_DNA"/>
</dbReference>
<evidence type="ECO:0000313" key="4">
    <source>
        <dbReference type="EMBL" id="OPH83715.1"/>
    </source>
</evidence>
<dbReference type="Pfam" id="PF13372">
    <property type="entry name" value="Alginate_exp"/>
    <property type="match status" value="1"/>
</dbReference>
<protein>
    <submittedName>
        <fullName evidence="4">Alginate export family protein</fullName>
    </submittedName>
</protein>
<gene>
    <name evidence="4" type="ORF">B2M20_06120</name>
</gene>
<evidence type="ECO:0000256" key="1">
    <source>
        <dbReference type="SAM" id="MobiDB-lite"/>
    </source>
</evidence>
<reference evidence="4 5" key="1">
    <citation type="submission" date="2017-02" db="EMBL/GenBank/DDBJ databases">
        <title>Genome sequence of the nitrite-oxidizing bacterium Nitrobacter vulgaris strain Ab1.</title>
        <authorList>
            <person name="Mellbye B.L."/>
            <person name="Davis E.W."/>
            <person name="Spieck E."/>
            <person name="Chang J.H."/>
            <person name="Bottomley P.J."/>
            <person name="Sayavedra-Soto L.A."/>
        </authorList>
    </citation>
    <scope>NUCLEOTIDE SEQUENCE [LARGE SCALE GENOMIC DNA]</scope>
    <source>
        <strain evidence="4 5">Ab1</strain>
    </source>
</reference>
<dbReference type="AlphaFoldDB" id="A0A1V4I0R5"/>
<name>A0A1V4I0R5_NITVU</name>
<keyword evidence="2" id="KW-0732">Signal</keyword>
<comment type="caution">
    <text evidence="4">The sequence shown here is derived from an EMBL/GenBank/DDBJ whole genome shotgun (WGS) entry which is preliminary data.</text>
</comment>
<organism evidence="4 5">
    <name type="scientific">Nitrobacter vulgaris</name>
    <dbReference type="NCBI Taxonomy" id="29421"/>
    <lineage>
        <taxon>Bacteria</taxon>
        <taxon>Pseudomonadati</taxon>
        <taxon>Pseudomonadota</taxon>
        <taxon>Alphaproteobacteria</taxon>
        <taxon>Hyphomicrobiales</taxon>
        <taxon>Nitrobacteraceae</taxon>
        <taxon>Nitrobacter</taxon>
    </lineage>
</organism>
<evidence type="ECO:0000259" key="3">
    <source>
        <dbReference type="Pfam" id="PF13372"/>
    </source>
</evidence>
<dbReference type="OrthoDB" id="7439590at2"/>
<sequence length="509" mass="56619">MNLMKSSFLGSTAGLVFLSIVLLVAIPPNLAHAQGDEGQGPGHGHAVAQNGDAEPKPQTWPQFKATTPTPLYSLYDTLGRPDNLTINGSIRSRGEGLANQFRPAPAARDDYLASFFTNIFAEYNLGTVKIGAELFDSRGYGEPRNSAVSTNEVNALELGQAYLNVDLSDVLHDGSRSSLTAGRFTKDIGSRRLVARNLMRNTINSFTGLSYDWKGTNKDQMTLLWTMPQTRLPDDTRGIRNNTIELDSESPDFQLFGGSYTFAKVFGGSFEVYGYGLYEQDTGTTGPQSVQTRNRRLFTPGARLARAKKPGQWDYDFEAIYQTGLARETTAVTDTRDLKVSAYFFHGEAGYTFAAPWLPRVALQYDHGSGDSRNPNTFTRFDSLFGVRREYNPVDLYGPLQRSNMISPAIRFEVTPSPIWDAFFAYRTLFLADRTDSFGLTQVRDRTGRSGNFAGQQIEARLRYWVVPDAMLFETGAAYLFKGRFLQDAPNAPNTADTVYGYLQTSFFF</sequence>
<proteinExistence type="predicted"/>
<dbReference type="InterPro" id="IPR025388">
    <property type="entry name" value="Alginate_export_dom"/>
</dbReference>
<evidence type="ECO:0000313" key="5">
    <source>
        <dbReference type="Proteomes" id="UP000189940"/>
    </source>
</evidence>
<evidence type="ECO:0000256" key="2">
    <source>
        <dbReference type="SAM" id="SignalP"/>
    </source>
</evidence>
<feature type="signal peptide" evidence="2">
    <location>
        <begin position="1"/>
        <end position="33"/>
    </location>
</feature>
<accession>A0A1V4I0R5</accession>
<dbReference type="RefSeq" id="WP_079446173.1">
    <property type="nucleotide sequence ID" value="NZ_MWPQ01000025.1"/>
</dbReference>
<feature type="domain" description="Alginate export" evidence="3">
    <location>
        <begin position="84"/>
        <end position="492"/>
    </location>
</feature>
<dbReference type="Proteomes" id="UP000189940">
    <property type="component" value="Unassembled WGS sequence"/>
</dbReference>
<dbReference type="STRING" id="29421.B2M20_06120"/>
<feature type="region of interest" description="Disordered" evidence="1">
    <location>
        <begin position="34"/>
        <end position="63"/>
    </location>
</feature>
<dbReference type="InterPro" id="IPR053728">
    <property type="entry name" value="Alginate_Permeability_Chnl"/>
</dbReference>